<comment type="caution">
    <text evidence="2">The sequence shown here is derived from an EMBL/GenBank/DDBJ whole genome shotgun (WGS) entry which is preliminary data.</text>
</comment>
<dbReference type="PANTHER" id="PTHR31960:SF22">
    <property type="entry name" value="F-BOX PROTEIN PP2-A12"/>
    <property type="match status" value="1"/>
</dbReference>
<evidence type="ECO:0000313" key="3">
    <source>
        <dbReference type="Proteomes" id="UP000619265"/>
    </source>
</evidence>
<accession>A0A833TIV5</accession>
<dbReference type="CDD" id="cd22162">
    <property type="entry name" value="F-box_AtSKIP3-like"/>
    <property type="match status" value="1"/>
</dbReference>
<reference evidence="2" key="2">
    <citation type="submission" date="2020-03" db="EMBL/GenBank/DDBJ databases">
        <title>Walnut 2.0.</title>
        <authorList>
            <person name="Marrano A."/>
            <person name="Britton M."/>
            <person name="Zimin A.V."/>
            <person name="Zaini P.A."/>
            <person name="Workman R."/>
            <person name="Puiu D."/>
            <person name="Bianco L."/>
            <person name="Allen B.J."/>
            <person name="Troggio M."/>
            <person name="Leslie C.A."/>
            <person name="Timp W."/>
            <person name="Dendekar A."/>
            <person name="Salzberg S.L."/>
            <person name="Neale D.B."/>
        </authorList>
    </citation>
    <scope>NUCLEOTIDE SEQUENCE</scope>
    <source>
        <tissue evidence="2">Leaves</tissue>
    </source>
</reference>
<dbReference type="SUPFAM" id="SSF81383">
    <property type="entry name" value="F-box domain"/>
    <property type="match status" value="1"/>
</dbReference>
<evidence type="ECO:0000259" key="1">
    <source>
        <dbReference type="PROSITE" id="PS50181"/>
    </source>
</evidence>
<organism evidence="2 3">
    <name type="scientific">Juglans regia</name>
    <name type="common">English walnut</name>
    <dbReference type="NCBI Taxonomy" id="51240"/>
    <lineage>
        <taxon>Eukaryota</taxon>
        <taxon>Viridiplantae</taxon>
        <taxon>Streptophyta</taxon>
        <taxon>Embryophyta</taxon>
        <taxon>Tracheophyta</taxon>
        <taxon>Spermatophyta</taxon>
        <taxon>Magnoliopsida</taxon>
        <taxon>eudicotyledons</taxon>
        <taxon>Gunneridae</taxon>
        <taxon>Pentapetalae</taxon>
        <taxon>rosids</taxon>
        <taxon>fabids</taxon>
        <taxon>Fagales</taxon>
        <taxon>Juglandaceae</taxon>
        <taxon>Juglans</taxon>
    </lineage>
</organism>
<proteinExistence type="predicted"/>
<dbReference type="InterPro" id="IPR001810">
    <property type="entry name" value="F-box_dom"/>
</dbReference>
<reference evidence="2" key="1">
    <citation type="submission" date="2015-10" db="EMBL/GenBank/DDBJ databases">
        <authorList>
            <person name="Martinez-Garcia P.J."/>
            <person name="Crepeau M.W."/>
            <person name="Puiu D."/>
            <person name="Gonzalez-Ibeas D."/>
            <person name="Whalen J."/>
            <person name="Stevens K."/>
            <person name="Paul R."/>
            <person name="Butterfield T."/>
            <person name="Britton M."/>
            <person name="Reagan R."/>
            <person name="Chakraborty S."/>
            <person name="Walawage S.L."/>
            <person name="Vasquez-Gross H.A."/>
            <person name="Cardeno C."/>
            <person name="Famula R."/>
            <person name="Pratt K."/>
            <person name="Kuruganti S."/>
            <person name="Aradhya M.K."/>
            <person name="Leslie C.A."/>
            <person name="Dandekar A.M."/>
            <person name="Salzberg S.L."/>
            <person name="Wegrzyn J.L."/>
            <person name="Langley C.H."/>
            <person name="Neale D.B."/>
        </authorList>
    </citation>
    <scope>NUCLEOTIDE SEQUENCE</scope>
    <source>
        <tissue evidence="2">Leaves</tissue>
    </source>
</reference>
<dbReference type="PANTHER" id="PTHR31960">
    <property type="entry name" value="F-BOX PROTEIN PP2-A15"/>
    <property type="match status" value="1"/>
</dbReference>
<dbReference type="Proteomes" id="UP000619265">
    <property type="component" value="Unassembled WGS sequence"/>
</dbReference>
<feature type="domain" description="F-box" evidence="1">
    <location>
        <begin position="27"/>
        <end position="73"/>
    </location>
</feature>
<sequence length="224" mass="25016">MGAGLSVFFSGITGSDCSNGSLSLQSKPSLGDLPESCVALVLASLDPPEICKLARLNRAFRGASWADYLWESKLPSNYQVLVRKVFGELPGDLGKREIYARLCQANSFDCDTKKFWLHKSTGGVCLSIASKGLSITGIDDRRYWSHIPTEESGRFFLKKRKSYLRWMMETPVVRGIPLLECVKVVLAPKKSFRWMMDTPTIPRILLLEFVKISHGCIRPANLVV</sequence>
<name>A0A833TIV5_JUGRE</name>
<protein>
    <recommendedName>
        <fullName evidence="1">F-box domain-containing protein</fullName>
    </recommendedName>
</protein>
<dbReference type="InterPro" id="IPR036047">
    <property type="entry name" value="F-box-like_dom_sf"/>
</dbReference>
<dbReference type="AlphaFoldDB" id="A0A833TIV5"/>
<dbReference type="PROSITE" id="PS50181">
    <property type="entry name" value="FBOX"/>
    <property type="match status" value="1"/>
</dbReference>
<dbReference type="Gramene" id="Jr09_11590_p1">
    <property type="protein sequence ID" value="cds.Jr09_11590_p1"/>
    <property type="gene ID" value="Jr09_11590"/>
</dbReference>
<evidence type="ECO:0000313" key="2">
    <source>
        <dbReference type="EMBL" id="KAF5460726.1"/>
    </source>
</evidence>
<dbReference type="EMBL" id="LIHL02000009">
    <property type="protein sequence ID" value="KAF5460726.1"/>
    <property type="molecule type" value="Genomic_DNA"/>
</dbReference>
<gene>
    <name evidence="2" type="ORF">F2P56_020574</name>
</gene>